<feature type="domain" description="Wadjet protein JetD C-terminal" evidence="1">
    <location>
        <begin position="213"/>
        <end position="380"/>
    </location>
</feature>
<dbReference type="Pfam" id="PF11795">
    <property type="entry name" value="DUF3322"/>
    <property type="match status" value="1"/>
</dbReference>
<dbReference type="Proteomes" id="UP000183469">
    <property type="component" value="Unassembled WGS sequence"/>
</dbReference>
<accession>A0A1H3YH05</accession>
<feature type="domain" description="DUF3322" evidence="2">
    <location>
        <begin position="14"/>
        <end position="184"/>
    </location>
</feature>
<proteinExistence type="predicted"/>
<evidence type="ECO:0000259" key="1">
    <source>
        <dbReference type="Pfam" id="PF09983"/>
    </source>
</evidence>
<dbReference type="InterPro" id="IPR024537">
    <property type="entry name" value="DUF3322"/>
</dbReference>
<name>A0A1H3YH05_SELRU</name>
<dbReference type="EMBL" id="FNQG01000008">
    <property type="protein sequence ID" value="SEA10855.1"/>
    <property type="molecule type" value="Genomic_DNA"/>
</dbReference>
<gene>
    <name evidence="3" type="ORF">SAMN05660648_01977</name>
</gene>
<evidence type="ECO:0000259" key="2">
    <source>
        <dbReference type="Pfam" id="PF11795"/>
    </source>
</evidence>
<dbReference type="Pfam" id="PF09983">
    <property type="entry name" value="JetD_C"/>
    <property type="match status" value="1"/>
</dbReference>
<reference evidence="3 4" key="1">
    <citation type="submission" date="2016-10" db="EMBL/GenBank/DDBJ databases">
        <authorList>
            <person name="de Groot N.N."/>
        </authorList>
    </citation>
    <scope>NUCLEOTIDE SEQUENCE [LARGE SCALE GENOMIC DNA]</scope>
    <source>
        <strain evidence="3 4">DSM 2872</strain>
    </source>
</reference>
<organism evidence="3 4">
    <name type="scientific">Selenomonas ruminantium</name>
    <dbReference type="NCBI Taxonomy" id="971"/>
    <lineage>
        <taxon>Bacteria</taxon>
        <taxon>Bacillati</taxon>
        <taxon>Bacillota</taxon>
        <taxon>Negativicutes</taxon>
        <taxon>Selenomonadales</taxon>
        <taxon>Selenomonadaceae</taxon>
        <taxon>Selenomonas</taxon>
    </lineage>
</organism>
<evidence type="ECO:0008006" key="5">
    <source>
        <dbReference type="Google" id="ProtNLM"/>
    </source>
</evidence>
<sequence length="386" mass="44974">MVYDRELRQKMNTKRELEKIWRAAVLGEAYSFSYVLKPPVKLADSAGRIHEVAAWAAFWKQEGAYWTLLTANKQAGVLGKQHDFPVKAEFCNAETALRYLGEWRRFQNLQERCVKIMTDFPGLRSLCAAYREAILKEDRLPESIWQLAKYFSAGYRTDCYLRELDVPYVDTKFMEEHSRLVAAIFYALHPEMEGRSFKDLCGQLHWQEKAPTPNIYLRSLDKNKTIGGLQELMVTAEQLARLQVNFGRVFFTENKINGYVFPEVEDGLIIFGAGNGVIAQEVEIPWLKKQQQLWYWGDMDRDGLCILSRVREKYPQVRSFLMNPELAEKYQHFMTADTGSSMEMPANLTCQEQACWKFLTCQPPQRNRLEQEKIPLSEVRSFLQEL</sequence>
<protein>
    <recommendedName>
        <fullName evidence="5">Wadjet protein JetD C-terminal domain-containing protein</fullName>
    </recommendedName>
</protein>
<evidence type="ECO:0000313" key="4">
    <source>
        <dbReference type="Proteomes" id="UP000183469"/>
    </source>
</evidence>
<dbReference type="InterPro" id="IPR024534">
    <property type="entry name" value="JetD_C"/>
</dbReference>
<dbReference type="AlphaFoldDB" id="A0A1H3YH05"/>
<evidence type="ECO:0000313" key="3">
    <source>
        <dbReference type="EMBL" id="SEA10855.1"/>
    </source>
</evidence>